<protein>
    <recommendedName>
        <fullName evidence="3">Glycoside hydrolase family 19 catalytic domain-containing protein</fullName>
    </recommendedName>
</protein>
<name>A0A8J2K602_9HEXA</name>
<organism evidence="4 5">
    <name type="scientific">Allacma fusca</name>
    <dbReference type="NCBI Taxonomy" id="39272"/>
    <lineage>
        <taxon>Eukaryota</taxon>
        <taxon>Metazoa</taxon>
        <taxon>Ecdysozoa</taxon>
        <taxon>Arthropoda</taxon>
        <taxon>Hexapoda</taxon>
        <taxon>Collembola</taxon>
        <taxon>Symphypleona</taxon>
        <taxon>Sminthuridae</taxon>
        <taxon>Allacma</taxon>
    </lineage>
</organism>
<keyword evidence="1" id="KW-1015">Disulfide bond</keyword>
<dbReference type="GO" id="GO:0006032">
    <property type="term" value="P:chitin catabolic process"/>
    <property type="evidence" value="ECO:0007669"/>
    <property type="project" value="InterPro"/>
</dbReference>
<dbReference type="PANTHER" id="PTHR22595:SF79">
    <property type="entry name" value="CHITINASE 12"/>
    <property type="match status" value="1"/>
</dbReference>
<feature type="region of interest" description="Disordered" evidence="2">
    <location>
        <begin position="1"/>
        <end position="34"/>
    </location>
</feature>
<dbReference type="Pfam" id="PF00182">
    <property type="entry name" value="Glyco_hydro_19"/>
    <property type="match status" value="1"/>
</dbReference>
<feature type="compositionally biased region" description="Gly residues" evidence="2">
    <location>
        <begin position="10"/>
        <end position="28"/>
    </location>
</feature>
<dbReference type="GO" id="GO:0004568">
    <property type="term" value="F:chitinase activity"/>
    <property type="evidence" value="ECO:0007669"/>
    <property type="project" value="InterPro"/>
</dbReference>
<evidence type="ECO:0000313" key="4">
    <source>
        <dbReference type="EMBL" id="CAG7728761.1"/>
    </source>
</evidence>
<evidence type="ECO:0000313" key="5">
    <source>
        <dbReference type="Proteomes" id="UP000708208"/>
    </source>
</evidence>
<evidence type="ECO:0000256" key="1">
    <source>
        <dbReference type="ARBA" id="ARBA00023157"/>
    </source>
</evidence>
<feature type="non-terminal residue" evidence="4">
    <location>
        <position position="211"/>
    </location>
</feature>
<dbReference type="GO" id="GO:0016998">
    <property type="term" value="P:cell wall macromolecule catabolic process"/>
    <property type="evidence" value="ECO:0007669"/>
    <property type="project" value="InterPro"/>
</dbReference>
<evidence type="ECO:0000256" key="2">
    <source>
        <dbReference type="SAM" id="MobiDB-lite"/>
    </source>
</evidence>
<accession>A0A8J2K602</accession>
<sequence length="211" mass="23137">PSHWRHGVCKSGGGGGNGNGGGNGGNGGNAPTATRAEFNNAVTSNRYPAPSDAQYYGFLNAIPKGGITSKTELAMALAQFIHESGGLQHKRELTCLRPDNYNCPRDYKERCDVGGQHYFGRGYIQLSWCYNYRQIGQDLGRGDELLYNADLVAQNEQIAWDTAFAFWKRHVHPNGEVQQGRFGASTRMINGGLECRGQNYDKSKEISGRNS</sequence>
<dbReference type="PANTHER" id="PTHR22595">
    <property type="entry name" value="CHITINASE-RELATED"/>
    <property type="match status" value="1"/>
</dbReference>
<dbReference type="EMBL" id="CAJVCH010168067">
    <property type="protein sequence ID" value="CAG7728761.1"/>
    <property type="molecule type" value="Genomic_DNA"/>
</dbReference>
<feature type="domain" description="Glycoside hydrolase family 19 catalytic" evidence="3">
    <location>
        <begin position="76"/>
        <end position="175"/>
    </location>
</feature>
<dbReference type="Proteomes" id="UP000708208">
    <property type="component" value="Unassembled WGS sequence"/>
</dbReference>
<dbReference type="OrthoDB" id="5985073at2759"/>
<proteinExistence type="predicted"/>
<dbReference type="InterPro" id="IPR000726">
    <property type="entry name" value="Glyco_hydro_19_cat"/>
</dbReference>
<evidence type="ECO:0000259" key="3">
    <source>
        <dbReference type="Pfam" id="PF00182"/>
    </source>
</evidence>
<dbReference type="CDD" id="cd00325">
    <property type="entry name" value="chitinase_GH19"/>
    <property type="match status" value="1"/>
</dbReference>
<dbReference type="AlphaFoldDB" id="A0A8J2K602"/>
<keyword evidence="5" id="KW-1185">Reference proteome</keyword>
<comment type="caution">
    <text evidence="4">The sequence shown here is derived from an EMBL/GenBank/DDBJ whole genome shotgun (WGS) entry which is preliminary data.</text>
</comment>
<gene>
    <name evidence="4" type="ORF">AFUS01_LOCUS17518</name>
</gene>
<reference evidence="4" key="1">
    <citation type="submission" date="2021-06" db="EMBL/GenBank/DDBJ databases">
        <authorList>
            <person name="Hodson N. C."/>
            <person name="Mongue J. A."/>
            <person name="Jaron S. K."/>
        </authorList>
    </citation>
    <scope>NUCLEOTIDE SEQUENCE</scope>
</reference>